<dbReference type="RefSeq" id="WP_045362445.1">
    <property type="nucleotide sequence ID" value="NZ_AP018150.1"/>
</dbReference>
<dbReference type="InterPro" id="IPR016181">
    <property type="entry name" value="Acyl_CoA_acyltransferase"/>
</dbReference>
<protein>
    <submittedName>
        <fullName evidence="1">Acetyltransferase domain protein</fullName>
    </submittedName>
</protein>
<dbReference type="SUPFAM" id="SSF55729">
    <property type="entry name" value="Acyl-CoA N-acyltransferases (Nat)"/>
    <property type="match status" value="1"/>
</dbReference>
<dbReference type="CDD" id="cd04301">
    <property type="entry name" value="NAT_SF"/>
    <property type="match status" value="1"/>
</dbReference>
<dbReference type="KEGG" id="mcys:MCB1EB_0991"/>
<keyword evidence="1" id="KW-0808">Transferase</keyword>
<keyword evidence="2" id="KW-1185">Reference proteome</keyword>
<evidence type="ECO:0000313" key="2">
    <source>
        <dbReference type="Proteomes" id="UP000282597"/>
    </source>
</evidence>
<proteinExistence type="predicted"/>
<dbReference type="GO" id="GO:0016747">
    <property type="term" value="F:acyltransferase activity, transferring groups other than amino-acyl groups"/>
    <property type="evidence" value="ECO:0007669"/>
    <property type="project" value="InterPro"/>
</dbReference>
<evidence type="ECO:0000313" key="1">
    <source>
        <dbReference type="EMBL" id="BBE09152.1"/>
    </source>
</evidence>
<reference evidence="1 2" key="1">
    <citation type="journal article" date="2018" name="Microbes Environ.">
        <title>Comparative Genomic Insights into Endofungal Lifestyles of Two Bacterial Endosymbionts, Mycoavidus cysteinexigens and Burkholderia rhizoxinica.</title>
        <authorList>
            <person name="Sharmin D."/>
            <person name="Guo Y."/>
            <person name="Nishizawa T."/>
            <person name="Ohshima S."/>
            <person name="Sato Y."/>
            <person name="Takashima Y."/>
            <person name="Narisawa K."/>
            <person name="Ohta H."/>
        </authorList>
    </citation>
    <scope>NUCLEOTIDE SEQUENCE [LARGE SCALE GENOMIC DNA]</scope>
    <source>
        <strain evidence="1 2">B1-EB</strain>
    </source>
</reference>
<dbReference type="InterPro" id="IPR000182">
    <property type="entry name" value="GNAT_dom"/>
</dbReference>
<gene>
    <name evidence="1" type="ORF">MCB1EB_0991</name>
</gene>
<sequence>MSFEFRKITENDIGDFYDIRFSVAENKIYPHQVHLLDRNLILGVFQEGGSWICLDAHKKVGICCATLNPYPHIFSLFVRPEYDGNGIGKHLLTLCLDWFRSKNIESVELITDPGSRADGFYQHLGWKRGELDEYGCQVKFLFEL</sequence>
<dbReference type="Proteomes" id="UP000282597">
    <property type="component" value="Chromosome"/>
</dbReference>
<dbReference type="AlphaFoldDB" id="A0A2Z6EUQ5"/>
<name>A0A2Z6EUQ5_9BURK</name>
<dbReference type="PROSITE" id="PS51186">
    <property type="entry name" value="GNAT"/>
    <property type="match status" value="1"/>
</dbReference>
<dbReference type="EMBL" id="AP018150">
    <property type="protein sequence ID" value="BBE09152.1"/>
    <property type="molecule type" value="Genomic_DNA"/>
</dbReference>
<dbReference type="Gene3D" id="3.40.630.30">
    <property type="match status" value="1"/>
</dbReference>
<accession>A0A2Z6EUQ5</accession>
<organism evidence="1 2">
    <name type="scientific">Mycoavidus cysteinexigens</name>
    <dbReference type="NCBI Taxonomy" id="1553431"/>
    <lineage>
        <taxon>Bacteria</taxon>
        <taxon>Pseudomonadati</taxon>
        <taxon>Pseudomonadota</taxon>
        <taxon>Betaproteobacteria</taxon>
        <taxon>Burkholderiales</taxon>
        <taxon>Burkholderiaceae</taxon>
        <taxon>Mycoavidus</taxon>
    </lineage>
</organism>
<dbReference type="Pfam" id="PF00583">
    <property type="entry name" value="Acetyltransf_1"/>
    <property type="match status" value="1"/>
</dbReference>